<sequence length="120" mass="13768">MMNAFFCVFLNQYDFLCNRKLLPLKNQTISMYPILNMAQSHLMGWTSVIDSRLLNVVPAAQFSVVNIKWLTPPHFWIKFNVDGSVKDQSACCAGVFRDHWDQWKSGFIHNLGSSNVLIAE</sequence>
<dbReference type="Gramene" id="KRG95488">
    <property type="protein sequence ID" value="KRG95488"/>
    <property type="gene ID" value="GLYMA_19G154000"/>
</dbReference>
<proteinExistence type="predicted"/>
<evidence type="ECO:0008006" key="4">
    <source>
        <dbReference type="Google" id="ProtNLM"/>
    </source>
</evidence>
<keyword evidence="3" id="KW-1185">Reference proteome</keyword>
<dbReference type="EnsemblPlants" id="KRG95488">
    <property type="protein sequence ID" value="KRG95488"/>
    <property type="gene ID" value="GLYMA_19G154000"/>
</dbReference>
<dbReference type="PANTHER" id="PTHR47723">
    <property type="entry name" value="OS05G0353850 PROTEIN"/>
    <property type="match status" value="1"/>
</dbReference>
<dbReference type="InterPro" id="IPR053151">
    <property type="entry name" value="RNase_H-like"/>
</dbReference>
<reference evidence="1" key="3">
    <citation type="submission" date="2018-07" db="EMBL/GenBank/DDBJ databases">
        <title>WGS assembly of Glycine max.</title>
        <authorList>
            <person name="Schmutz J."/>
            <person name="Cannon S."/>
            <person name="Schlueter J."/>
            <person name="Ma J."/>
            <person name="Mitros T."/>
            <person name="Nelson W."/>
            <person name="Hyten D."/>
            <person name="Song Q."/>
            <person name="Thelen J."/>
            <person name="Cheng J."/>
            <person name="Xu D."/>
            <person name="Hellsten U."/>
            <person name="May G."/>
            <person name="Yu Y."/>
            <person name="Sakurai T."/>
            <person name="Umezawa T."/>
            <person name="Bhattacharyya M."/>
            <person name="Sandhu D."/>
            <person name="Valliyodan B."/>
            <person name="Lindquist E."/>
            <person name="Peto M."/>
            <person name="Grant D."/>
            <person name="Shu S."/>
            <person name="Goodstein D."/>
            <person name="Barry K."/>
            <person name="Futrell-Griggs M."/>
            <person name="Abernathy B."/>
            <person name="Du J."/>
            <person name="Tian Z."/>
            <person name="Zhu L."/>
            <person name="Gill N."/>
            <person name="Joshi T."/>
            <person name="Libault M."/>
            <person name="Sethuraman A."/>
            <person name="Zhang X."/>
            <person name="Shinozaki K."/>
            <person name="Nguyen H."/>
            <person name="Wing R."/>
            <person name="Cregan P."/>
            <person name="Specht J."/>
            <person name="Grimwood J."/>
            <person name="Rokhsar D."/>
            <person name="Stacey G."/>
            <person name="Shoemaker R."/>
            <person name="Jackson S."/>
        </authorList>
    </citation>
    <scope>NUCLEOTIDE SEQUENCE</scope>
    <source>
        <tissue evidence="1">Callus</tissue>
    </source>
</reference>
<evidence type="ECO:0000313" key="2">
    <source>
        <dbReference type="EnsemblPlants" id="KRG95488"/>
    </source>
</evidence>
<name>K7MYJ5_SOYBN</name>
<evidence type="ECO:0000313" key="3">
    <source>
        <dbReference type="Proteomes" id="UP000008827"/>
    </source>
</evidence>
<dbReference type="InParanoid" id="K7MYJ5"/>
<reference evidence="2" key="2">
    <citation type="submission" date="2018-02" db="UniProtKB">
        <authorList>
            <consortium name="EnsemblPlants"/>
        </authorList>
    </citation>
    <scope>IDENTIFICATION</scope>
    <source>
        <strain evidence="2">Williams 82</strain>
    </source>
</reference>
<evidence type="ECO:0000313" key="1">
    <source>
        <dbReference type="EMBL" id="KRG95488.1"/>
    </source>
</evidence>
<dbReference type="OrthoDB" id="1436788at2759"/>
<reference evidence="1 2" key="1">
    <citation type="journal article" date="2010" name="Nature">
        <title>Genome sequence of the palaeopolyploid soybean.</title>
        <authorList>
            <person name="Schmutz J."/>
            <person name="Cannon S.B."/>
            <person name="Schlueter J."/>
            <person name="Ma J."/>
            <person name="Mitros T."/>
            <person name="Nelson W."/>
            <person name="Hyten D.L."/>
            <person name="Song Q."/>
            <person name="Thelen J.J."/>
            <person name="Cheng J."/>
            <person name="Xu D."/>
            <person name="Hellsten U."/>
            <person name="May G.D."/>
            <person name="Yu Y."/>
            <person name="Sakurai T."/>
            <person name="Umezawa T."/>
            <person name="Bhattacharyya M.K."/>
            <person name="Sandhu D."/>
            <person name="Valliyodan B."/>
            <person name="Lindquist E."/>
            <person name="Peto M."/>
            <person name="Grant D."/>
            <person name="Shu S."/>
            <person name="Goodstein D."/>
            <person name="Barry K."/>
            <person name="Futrell-Griggs M."/>
            <person name="Abernathy B."/>
            <person name="Du J."/>
            <person name="Tian Z."/>
            <person name="Zhu L."/>
            <person name="Gill N."/>
            <person name="Joshi T."/>
            <person name="Libault M."/>
            <person name="Sethuraman A."/>
            <person name="Zhang X.-C."/>
            <person name="Shinozaki K."/>
            <person name="Nguyen H.T."/>
            <person name="Wing R.A."/>
            <person name="Cregan P."/>
            <person name="Specht J."/>
            <person name="Grimwood J."/>
            <person name="Rokhsar D."/>
            <person name="Stacey G."/>
            <person name="Shoemaker R.C."/>
            <person name="Jackson S.A."/>
        </authorList>
    </citation>
    <scope>NUCLEOTIDE SEQUENCE [LARGE SCALE GENOMIC DNA]</scope>
    <source>
        <strain evidence="2">cv. Williams 82</strain>
        <tissue evidence="1">Callus</tissue>
    </source>
</reference>
<accession>K7MYJ5</accession>
<dbReference type="HOGENOM" id="CLU_2053896_0_0_1"/>
<dbReference type="AlphaFoldDB" id="K7MYJ5"/>
<dbReference type="PANTHER" id="PTHR47723:SF19">
    <property type="entry name" value="POLYNUCLEOTIDYL TRANSFERASE, RIBONUCLEASE H-LIKE SUPERFAMILY PROTEIN"/>
    <property type="match status" value="1"/>
</dbReference>
<dbReference type="Proteomes" id="UP000008827">
    <property type="component" value="Chromosome 19"/>
</dbReference>
<dbReference type="PaxDb" id="3847-GLYMA19G33643.1"/>
<organism evidence="2">
    <name type="scientific">Glycine max</name>
    <name type="common">Soybean</name>
    <name type="synonym">Glycine hispida</name>
    <dbReference type="NCBI Taxonomy" id="3847"/>
    <lineage>
        <taxon>Eukaryota</taxon>
        <taxon>Viridiplantae</taxon>
        <taxon>Streptophyta</taxon>
        <taxon>Embryophyta</taxon>
        <taxon>Tracheophyta</taxon>
        <taxon>Spermatophyta</taxon>
        <taxon>Magnoliopsida</taxon>
        <taxon>eudicotyledons</taxon>
        <taxon>Gunneridae</taxon>
        <taxon>Pentapetalae</taxon>
        <taxon>rosids</taxon>
        <taxon>fabids</taxon>
        <taxon>Fabales</taxon>
        <taxon>Fabaceae</taxon>
        <taxon>Papilionoideae</taxon>
        <taxon>50 kb inversion clade</taxon>
        <taxon>NPAAA clade</taxon>
        <taxon>indigoferoid/millettioid clade</taxon>
        <taxon>Phaseoleae</taxon>
        <taxon>Glycine</taxon>
        <taxon>Glycine subgen. Soja</taxon>
    </lineage>
</organism>
<dbReference type="EMBL" id="CM000852">
    <property type="protein sequence ID" value="KRG95488.1"/>
    <property type="molecule type" value="Genomic_DNA"/>
</dbReference>
<protein>
    <recommendedName>
        <fullName evidence="4">RNase H type-1 domain-containing protein</fullName>
    </recommendedName>
</protein>
<gene>
    <name evidence="1" type="ORF">GLYMA_19G154000</name>
</gene>